<keyword evidence="17" id="KW-1185">Reference proteome</keyword>
<reference evidence="16 17" key="1">
    <citation type="submission" date="2015-04" db="EMBL/GenBank/DDBJ databases">
        <authorList>
            <person name="Syromyatnikov M.Y."/>
            <person name="Popov V.N."/>
        </authorList>
    </citation>
    <scope>NUCLEOTIDE SEQUENCE [LARGE SCALE GENOMIC DNA]</scope>
</reference>
<evidence type="ECO:0000256" key="7">
    <source>
        <dbReference type="ARBA" id="ARBA00023065"/>
    </source>
</evidence>
<name>A0A1J1IWD6_9DIPT</name>
<keyword evidence="9" id="KW-0675">Receptor</keyword>
<evidence type="ECO:0000256" key="2">
    <source>
        <dbReference type="ARBA" id="ARBA00008685"/>
    </source>
</evidence>
<evidence type="ECO:0000256" key="14">
    <source>
        <dbReference type="SAM" id="SignalP"/>
    </source>
</evidence>
<keyword evidence="11" id="KW-1071">Ligand-gated ion channel</keyword>
<dbReference type="InterPro" id="IPR001320">
    <property type="entry name" value="Iontro_rcpt_C"/>
</dbReference>
<feature type="transmembrane region" description="Helical" evidence="13">
    <location>
        <begin position="401"/>
        <end position="418"/>
    </location>
</feature>
<keyword evidence="8 13" id="KW-0472">Membrane</keyword>
<dbReference type="Gene3D" id="1.10.287.70">
    <property type="match status" value="2"/>
</dbReference>
<dbReference type="Pfam" id="PF00060">
    <property type="entry name" value="Lig_chan"/>
    <property type="match status" value="1"/>
</dbReference>
<organism evidence="16 17">
    <name type="scientific">Clunio marinus</name>
    <dbReference type="NCBI Taxonomy" id="568069"/>
    <lineage>
        <taxon>Eukaryota</taxon>
        <taxon>Metazoa</taxon>
        <taxon>Ecdysozoa</taxon>
        <taxon>Arthropoda</taxon>
        <taxon>Hexapoda</taxon>
        <taxon>Insecta</taxon>
        <taxon>Pterygota</taxon>
        <taxon>Neoptera</taxon>
        <taxon>Endopterygota</taxon>
        <taxon>Diptera</taxon>
        <taxon>Nematocera</taxon>
        <taxon>Chironomoidea</taxon>
        <taxon>Chironomidae</taxon>
        <taxon>Clunio</taxon>
    </lineage>
</organism>
<dbReference type="EMBL" id="CVRI01000063">
    <property type="protein sequence ID" value="CRL04595.1"/>
    <property type="molecule type" value="Genomic_DNA"/>
</dbReference>
<keyword evidence="14" id="KW-0732">Signal</keyword>
<comment type="subcellular location">
    <subcellularLocation>
        <location evidence="1">Cell membrane</location>
        <topology evidence="1">Multi-pass membrane protein</topology>
    </subcellularLocation>
</comment>
<evidence type="ECO:0000259" key="15">
    <source>
        <dbReference type="SMART" id="SM00918"/>
    </source>
</evidence>
<accession>A0A1J1IWD6</accession>
<dbReference type="PANTHER" id="PTHR42643:SF30">
    <property type="entry name" value="IONOTROPIC RECEPTOR 40A-RELATED"/>
    <property type="match status" value="1"/>
</dbReference>
<feature type="chain" id="PRO_5013334910" evidence="14">
    <location>
        <begin position="23"/>
        <end position="1223"/>
    </location>
</feature>
<protein>
    <submittedName>
        <fullName evidence="16">CLUMA_CG017663, isoform A</fullName>
    </submittedName>
</protein>
<keyword evidence="4" id="KW-1003">Cell membrane</keyword>
<dbReference type="Proteomes" id="UP000183832">
    <property type="component" value="Unassembled WGS sequence"/>
</dbReference>
<sequence>MRLCGVVINIFGLSLNFLGVKCDRNQITDDINHGRKSEFQFSELLKTFYCSNTTVVDVIFSNENEEILDAFNSVSVHFGSCTSFQFDSLNNVSRLHKRKRTFNVIILESFESFNILMNNISNFDFDFNGYFSMFFIDIETIELNRVFEFAWKYFMHNFIVLTGNGTEITLSTYDPYQNNRSCGNTQALSSVFNANTDSIKLFPDKLANMHKCPLRLPKFEYYPATFYEEIGNETMLKGIDGDLVMTMKGLLNFTLDFVSLENPDEKWGSITENGSATGAMKMVVDGTADFTIGMYVISPLRLKFMDSTISHVSFPFVLIVPPGQKYTSFEKLFKPFSWNVWITVGVTFLLSSLIILFVKRSNNQKLKYFFFGAGYNPPYFYIIDAFFGGSLQTLPKSTSPRILLSFFLFYSLILRTIYQGNLVKILQSDDRSRPVMTVDEMIENDFHFYMYPTFIEHSRHLKFFSRRKIYPTIENEEYLLKTLDPYFKGGVCCTLDEVAAKNKQNRNNYTLRVLPEDIYLFKNGIYFRKNMPIVELFDKKISLFHSSGLINFWVSKYLDLSYAKISVTSETPKKLSIEQLEGIFLLWLYGLLTATTFLVLENIYSKTLINVKETIRTIVGKRICLFNYVVESENHQKNLFNFHQKHSSFPVFKILETFYCKESSVVDVICSNESEEILDAFNSVIAHFGSCTSFQFDSLNNVSRLHKRTRTFNVIILESFESFNILMNNISNFDFDFNGYFSMFFIDIETIELNRVFEFAWKYFMHNFIVLTGNGTKITLSTYDPFRNGICGDTSPVSTVIDIKTDIHNSIDLFPNKMINMNKCPLRIPLINYLPAINFESYRDDYIITGIEGELLLTMKDLLNFTIKVLQLKGEQYWGVIEKNGSATGAMRMVIEGEADLIMGTYAMTLLRLQYMDSSLSHLGFPFVLVIPPGRKFTPMEKLLKPFQMEIWIAILTFLGFLFMSILIIKKGNIKARKLTLFGETFRLSYLTMIDSFLGGSFNLLPSKTSLRFLFASYFIFCLIVRNLYQGLLVQILQSEDRAKPVKTVDEMMEKGFNFYMYDSYLEHTEHLKFSSRRKVHKYNDNEKYLKMTLDPNFKGGVCSSLDEVAFLNKKNYKNFSYLILPEDVYLFKYVIYFQKHSPYVKKFNEKISLFKSSGLLEFWFSKYMDLSYVHVKEPKMVPRTLNIEQLKGGFILWLCGCSISLFVFILEAIYSVVIKYLL</sequence>
<feature type="transmembrane region" description="Helical" evidence="13">
    <location>
        <begin position="582"/>
        <end position="600"/>
    </location>
</feature>
<evidence type="ECO:0000313" key="17">
    <source>
        <dbReference type="Proteomes" id="UP000183832"/>
    </source>
</evidence>
<evidence type="ECO:0000256" key="5">
    <source>
        <dbReference type="ARBA" id="ARBA00022692"/>
    </source>
</evidence>
<evidence type="ECO:0000256" key="8">
    <source>
        <dbReference type="ARBA" id="ARBA00023136"/>
    </source>
</evidence>
<dbReference type="InterPro" id="IPR052192">
    <property type="entry name" value="Insect_Ionotropic_Sensory_Rcpt"/>
</dbReference>
<evidence type="ECO:0000256" key="1">
    <source>
        <dbReference type="ARBA" id="ARBA00004651"/>
    </source>
</evidence>
<feature type="transmembrane region" description="Helical" evidence="13">
    <location>
        <begin position="951"/>
        <end position="968"/>
    </location>
</feature>
<dbReference type="InterPro" id="IPR019594">
    <property type="entry name" value="Glu/Gly-bd"/>
</dbReference>
<keyword evidence="5 13" id="KW-0812">Transmembrane</keyword>
<dbReference type="STRING" id="568069.A0A1J1IWD6"/>
<dbReference type="PANTHER" id="PTHR42643">
    <property type="entry name" value="IONOTROPIC RECEPTOR 20A-RELATED"/>
    <property type="match status" value="1"/>
</dbReference>
<feature type="transmembrane region" description="Helical" evidence="13">
    <location>
        <begin position="1195"/>
        <end position="1218"/>
    </location>
</feature>
<keyword evidence="7" id="KW-0406">Ion transport</keyword>
<gene>
    <name evidence="16" type="ORF">CLUMA_CG017663</name>
</gene>
<keyword evidence="10" id="KW-0325">Glycoprotein</keyword>
<feature type="transmembrane region" description="Helical" evidence="13">
    <location>
        <begin position="338"/>
        <end position="358"/>
    </location>
</feature>
<keyword evidence="3" id="KW-0813">Transport</keyword>
<feature type="transmembrane region" description="Helical" evidence="13">
    <location>
        <begin position="379"/>
        <end position="395"/>
    </location>
</feature>
<keyword evidence="6 13" id="KW-1133">Transmembrane helix</keyword>
<dbReference type="OrthoDB" id="8050636at2759"/>
<feature type="domain" description="Ionotropic glutamate receptor L-glutamate and glycine-binding" evidence="15">
    <location>
        <begin position="835"/>
        <end position="896"/>
    </location>
</feature>
<dbReference type="GO" id="GO:0050906">
    <property type="term" value="P:detection of stimulus involved in sensory perception"/>
    <property type="evidence" value="ECO:0007669"/>
    <property type="project" value="UniProtKB-ARBA"/>
</dbReference>
<dbReference type="SUPFAM" id="SSF53850">
    <property type="entry name" value="Periplasmic binding protein-like II"/>
    <property type="match status" value="2"/>
</dbReference>
<feature type="domain" description="Ionotropic glutamate receptor L-glutamate and glycine-binding" evidence="15">
    <location>
        <begin position="223"/>
        <end position="285"/>
    </location>
</feature>
<evidence type="ECO:0000313" key="16">
    <source>
        <dbReference type="EMBL" id="CRL04595.1"/>
    </source>
</evidence>
<dbReference type="GO" id="GO:0005886">
    <property type="term" value="C:plasma membrane"/>
    <property type="evidence" value="ECO:0007669"/>
    <property type="project" value="UniProtKB-SubCell"/>
</dbReference>
<proteinExistence type="inferred from homology"/>
<evidence type="ECO:0000256" key="3">
    <source>
        <dbReference type="ARBA" id="ARBA00022448"/>
    </source>
</evidence>
<evidence type="ECO:0000256" key="4">
    <source>
        <dbReference type="ARBA" id="ARBA00022475"/>
    </source>
</evidence>
<evidence type="ECO:0000256" key="13">
    <source>
        <dbReference type="SAM" id="Phobius"/>
    </source>
</evidence>
<evidence type="ECO:0000256" key="12">
    <source>
        <dbReference type="ARBA" id="ARBA00023303"/>
    </source>
</evidence>
<dbReference type="Gene3D" id="3.40.190.10">
    <property type="entry name" value="Periplasmic binding protein-like II"/>
    <property type="match status" value="2"/>
</dbReference>
<dbReference type="InterPro" id="IPR056198">
    <property type="entry name" value="LBD_receptor"/>
</dbReference>
<evidence type="ECO:0000256" key="6">
    <source>
        <dbReference type="ARBA" id="ARBA00022989"/>
    </source>
</evidence>
<evidence type="ECO:0000256" key="10">
    <source>
        <dbReference type="ARBA" id="ARBA00023180"/>
    </source>
</evidence>
<dbReference type="Pfam" id="PF24061">
    <property type="entry name" value="LBD_receptor"/>
    <property type="match status" value="2"/>
</dbReference>
<dbReference type="SMART" id="SM00918">
    <property type="entry name" value="Lig_chan-Glu_bd"/>
    <property type="match status" value="2"/>
</dbReference>
<evidence type="ECO:0000256" key="9">
    <source>
        <dbReference type="ARBA" id="ARBA00023170"/>
    </source>
</evidence>
<feature type="signal peptide" evidence="14">
    <location>
        <begin position="1"/>
        <end position="22"/>
    </location>
</feature>
<keyword evidence="12" id="KW-0407">Ion channel</keyword>
<evidence type="ECO:0000256" key="11">
    <source>
        <dbReference type="ARBA" id="ARBA00023286"/>
    </source>
</evidence>
<dbReference type="AlphaFoldDB" id="A0A1J1IWD6"/>
<dbReference type="GO" id="GO:0015276">
    <property type="term" value="F:ligand-gated monoatomic ion channel activity"/>
    <property type="evidence" value="ECO:0007669"/>
    <property type="project" value="InterPro"/>
</dbReference>
<comment type="similarity">
    <text evidence="2">Belongs to the glutamate-gated ion channel (TC 1.A.10.1) family.</text>
</comment>